<dbReference type="InterPro" id="IPR036397">
    <property type="entry name" value="RNaseH_sf"/>
</dbReference>
<dbReference type="InterPro" id="IPR051274">
    <property type="entry name" value="3-5_Exoribonuclease"/>
</dbReference>
<dbReference type="InterPro" id="IPR047201">
    <property type="entry name" value="ERI-1_3'hExo-like"/>
</dbReference>
<feature type="region of interest" description="Disordered" evidence="4">
    <location>
        <begin position="27"/>
        <end position="56"/>
    </location>
</feature>
<feature type="non-terminal residue" evidence="5">
    <location>
        <position position="1"/>
    </location>
</feature>
<feature type="region of interest" description="Disordered" evidence="4">
    <location>
        <begin position="227"/>
        <end position="341"/>
    </location>
</feature>
<evidence type="ECO:0000256" key="4">
    <source>
        <dbReference type="SAM" id="MobiDB-lite"/>
    </source>
</evidence>
<dbReference type="SUPFAM" id="SSF53098">
    <property type="entry name" value="Ribonuclease H-like"/>
    <property type="match status" value="1"/>
</dbReference>
<dbReference type="Proteomes" id="UP000749646">
    <property type="component" value="Unassembled WGS sequence"/>
</dbReference>
<proteinExistence type="predicted"/>
<keyword evidence="6" id="KW-1185">Reference proteome</keyword>
<dbReference type="CDD" id="cd06133">
    <property type="entry name" value="ERI-1_3'hExo_like"/>
    <property type="match status" value="1"/>
</dbReference>
<evidence type="ECO:0008006" key="7">
    <source>
        <dbReference type="Google" id="ProtNLM"/>
    </source>
</evidence>
<feature type="compositionally biased region" description="Basic and acidic residues" evidence="4">
    <location>
        <begin position="317"/>
        <end position="341"/>
    </location>
</feature>
<dbReference type="AlphaFoldDB" id="A0A9P6M0T6"/>
<evidence type="ECO:0000256" key="3">
    <source>
        <dbReference type="ARBA" id="ARBA00022839"/>
    </source>
</evidence>
<dbReference type="OrthoDB" id="448399at2759"/>
<dbReference type="GO" id="GO:0003676">
    <property type="term" value="F:nucleic acid binding"/>
    <property type="evidence" value="ECO:0007669"/>
    <property type="project" value="InterPro"/>
</dbReference>
<organism evidence="5 6">
    <name type="scientific">Modicella reniformis</name>
    <dbReference type="NCBI Taxonomy" id="1440133"/>
    <lineage>
        <taxon>Eukaryota</taxon>
        <taxon>Fungi</taxon>
        <taxon>Fungi incertae sedis</taxon>
        <taxon>Mucoromycota</taxon>
        <taxon>Mortierellomycotina</taxon>
        <taxon>Mortierellomycetes</taxon>
        <taxon>Mortierellales</taxon>
        <taxon>Mortierellaceae</taxon>
        <taxon>Modicella</taxon>
    </lineage>
</organism>
<dbReference type="PANTHER" id="PTHR23044">
    <property type="entry name" value="3'-5' EXONUCLEASE ERI1-RELATED"/>
    <property type="match status" value="1"/>
</dbReference>
<evidence type="ECO:0000313" key="5">
    <source>
        <dbReference type="EMBL" id="KAF9957919.1"/>
    </source>
</evidence>
<evidence type="ECO:0000256" key="1">
    <source>
        <dbReference type="ARBA" id="ARBA00022722"/>
    </source>
</evidence>
<evidence type="ECO:0000256" key="2">
    <source>
        <dbReference type="ARBA" id="ARBA00022801"/>
    </source>
</evidence>
<feature type="compositionally biased region" description="Basic residues" evidence="4">
    <location>
        <begin position="35"/>
        <end position="51"/>
    </location>
</feature>
<feature type="compositionally biased region" description="Basic and acidic residues" evidence="4">
    <location>
        <begin position="249"/>
        <end position="261"/>
    </location>
</feature>
<feature type="compositionally biased region" description="Gly residues" evidence="4">
    <location>
        <begin position="275"/>
        <end position="286"/>
    </location>
</feature>
<protein>
    <recommendedName>
        <fullName evidence="7">Exonuclease domain-containing protein</fullName>
    </recommendedName>
</protein>
<dbReference type="PANTHER" id="PTHR23044:SF61">
    <property type="entry name" value="3'-5' EXORIBONUCLEASE 1-RELATED"/>
    <property type="match status" value="1"/>
</dbReference>
<dbReference type="GO" id="GO:0000175">
    <property type="term" value="F:3'-5'-RNA exonuclease activity"/>
    <property type="evidence" value="ECO:0007669"/>
    <property type="project" value="InterPro"/>
</dbReference>
<feature type="region of interest" description="Disordered" evidence="4">
    <location>
        <begin position="361"/>
        <end position="396"/>
    </location>
</feature>
<accession>A0A9P6M0T6</accession>
<reference evidence="5" key="1">
    <citation type="journal article" date="2020" name="Fungal Divers.">
        <title>Resolving the Mortierellaceae phylogeny through synthesis of multi-gene phylogenetics and phylogenomics.</title>
        <authorList>
            <person name="Vandepol N."/>
            <person name="Liber J."/>
            <person name="Desiro A."/>
            <person name="Na H."/>
            <person name="Kennedy M."/>
            <person name="Barry K."/>
            <person name="Grigoriev I.V."/>
            <person name="Miller A.N."/>
            <person name="O'Donnell K."/>
            <person name="Stajich J.E."/>
            <person name="Bonito G."/>
        </authorList>
    </citation>
    <scope>NUCLEOTIDE SEQUENCE</scope>
    <source>
        <strain evidence="5">MES-2147</strain>
    </source>
</reference>
<name>A0A9P6M0T6_9FUNG</name>
<dbReference type="Gene3D" id="3.30.420.10">
    <property type="entry name" value="Ribonuclease H-like superfamily/Ribonuclease H"/>
    <property type="match status" value="1"/>
</dbReference>
<keyword evidence="2" id="KW-0378">Hydrolase</keyword>
<comment type="caution">
    <text evidence="5">The sequence shown here is derived from an EMBL/GenBank/DDBJ whole genome shotgun (WGS) entry which is preliminary data.</text>
</comment>
<dbReference type="EMBL" id="JAAAHW010006595">
    <property type="protein sequence ID" value="KAF9957919.1"/>
    <property type="molecule type" value="Genomic_DNA"/>
</dbReference>
<evidence type="ECO:0000313" key="6">
    <source>
        <dbReference type="Proteomes" id="UP000749646"/>
    </source>
</evidence>
<feature type="compositionally biased region" description="Low complexity" evidence="4">
    <location>
        <begin position="361"/>
        <end position="378"/>
    </location>
</feature>
<gene>
    <name evidence="5" type="ORF">BGZ65_001775</name>
</gene>
<keyword evidence="3" id="KW-0269">Exonuclease</keyword>
<sequence>ETIDAAPTFTEVLQRFQDWLKKHGIIQGEGSSGYKKSKTPKPKHSSFRSRNHNNQSPLHHVVNSVENDFTYGASFCFITDGPFDIRDFISKQCLHSQISRPSYFAQSYLDIRTLFRDFFDLANWCNLEGMLTFLGETFTGRQHSGICDTRMVALIAKKLAEGFSKVDDHPVFAEANRTLLVQQWNSGKLDKLKQGCVLKANRSTNQSFVKMISFNKLKRIEARVAASTTVTEAAEARSSRSDDDDDKDVDSKSTDTKDTDTKGGNSKGSCAKGAGAKGAGTKGGADAGTEDAGTKDAGTEDSGTMDDGTKNAGAEDLGVKDVGSKDDNIKDAGAKDAGKDTRSSYLTSFLSAFSLAPSRSVEISSAASTSSSTFASPTEPFASNSSFAAPMLDVAD</sequence>
<keyword evidence="1" id="KW-0540">Nuclease</keyword>
<dbReference type="InterPro" id="IPR012337">
    <property type="entry name" value="RNaseH-like_sf"/>
</dbReference>